<organism evidence="1">
    <name type="scientific">Veillonella parvula</name>
    <name type="common">Staphylococcus parvulus</name>
    <dbReference type="NCBI Taxonomy" id="29466"/>
    <lineage>
        <taxon>Bacteria</taxon>
        <taxon>Bacillati</taxon>
        <taxon>Bacillota</taxon>
        <taxon>Negativicutes</taxon>
        <taxon>Veillonellales</taxon>
        <taxon>Veillonellaceae</taxon>
        <taxon>Veillonella</taxon>
    </lineage>
</organism>
<sequence>MNIKRIGLFVLALIIMGISYWLAVGANYDSKTVRIDPEAHTLVNSSDAIISKRILAMKTSGSQVYFLGYEGLGIYNLSDNALRLMPITFRGQHIEPTKSDDYQRGLRNITKLKSLSDFSAEEQKEFKGLLESTDGGAHYYGDFYHSGYESSLIDLKDQYFITNTVRALKRVNHTLYVYDGSGFIIIDLGNRRIQGFFNNRISGEGSKGVPDSLRGHYGSDFTMIYALSKLDPTDLDILWSMRKQYLEKSPQAMEEKDLFPLNLDEMNLNEL</sequence>
<reference evidence="1" key="1">
    <citation type="submission" date="2019-11" db="EMBL/GenBank/DDBJ databases">
        <authorList>
            <person name="Feng L."/>
        </authorList>
    </citation>
    <scope>NUCLEOTIDE SEQUENCE</scope>
    <source>
        <strain evidence="1">VparvulaLFYP99</strain>
    </source>
</reference>
<evidence type="ECO:0000313" key="1">
    <source>
        <dbReference type="EMBL" id="VYT63348.1"/>
    </source>
</evidence>
<dbReference type="AlphaFoldDB" id="A0A6N2YCF9"/>
<name>A0A6N2YCF9_VEIPA</name>
<protein>
    <submittedName>
        <fullName evidence="1">Uncharacterized protein</fullName>
    </submittedName>
</protein>
<dbReference type="RefSeq" id="WP_156696955.1">
    <property type="nucleotide sequence ID" value="NZ_CACRUG010000002.1"/>
</dbReference>
<gene>
    <name evidence="1" type="ORF">VPLFYP99_00790</name>
</gene>
<proteinExistence type="predicted"/>
<dbReference type="EMBL" id="CACRUG010000002">
    <property type="protein sequence ID" value="VYT63348.1"/>
    <property type="molecule type" value="Genomic_DNA"/>
</dbReference>
<accession>A0A6N2YCF9</accession>